<evidence type="ECO:0000256" key="1">
    <source>
        <dbReference type="SAM" id="MobiDB-lite"/>
    </source>
</evidence>
<dbReference type="OrthoDB" id="9215935at2759"/>
<dbReference type="InterPro" id="IPR033305">
    <property type="entry name" value="Hydin-like"/>
</dbReference>
<dbReference type="GO" id="GO:0005930">
    <property type="term" value="C:axoneme"/>
    <property type="evidence" value="ECO:0007669"/>
    <property type="project" value="TreeGrafter"/>
</dbReference>
<dbReference type="PANTHER" id="PTHR23053:SF0">
    <property type="entry name" value="HYDROCEPHALUS-INDUCING PROTEIN HOMOLOG"/>
    <property type="match status" value="1"/>
</dbReference>
<reference evidence="2 3" key="1">
    <citation type="journal article" date="2018" name="Proc. R. Soc. B">
        <title>A non-coding region near Follistatin controls head colour polymorphism in the Gouldian finch.</title>
        <authorList>
            <person name="Toomey M.B."/>
            <person name="Marques C.I."/>
            <person name="Andrade P."/>
            <person name="Araujo P.M."/>
            <person name="Sabatino S."/>
            <person name="Gazda M.A."/>
            <person name="Afonso S."/>
            <person name="Lopes R.J."/>
            <person name="Corbo J.C."/>
            <person name="Carneiro M."/>
        </authorList>
    </citation>
    <scope>NUCLEOTIDE SEQUENCE [LARGE SCALE GENOMIC DNA]</scope>
    <source>
        <strain evidence="2">Red01</strain>
        <tissue evidence="2">Muscle</tissue>
    </source>
</reference>
<dbReference type="EMBL" id="QUSF01000754">
    <property type="protein sequence ID" value="RLV73221.1"/>
    <property type="molecule type" value="Genomic_DNA"/>
</dbReference>
<dbReference type="GO" id="GO:1904158">
    <property type="term" value="P:axonemal central apparatus assembly"/>
    <property type="evidence" value="ECO:0007669"/>
    <property type="project" value="TreeGrafter"/>
</dbReference>
<gene>
    <name evidence="2" type="ORF">DV515_00017134</name>
</gene>
<dbReference type="InterPro" id="IPR013783">
    <property type="entry name" value="Ig-like_fold"/>
</dbReference>
<proteinExistence type="predicted"/>
<organism evidence="2 3">
    <name type="scientific">Chloebia gouldiae</name>
    <name type="common">Gouldian finch</name>
    <name type="synonym">Erythrura gouldiae</name>
    <dbReference type="NCBI Taxonomy" id="44316"/>
    <lineage>
        <taxon>Eukaryota</taxon>
        <taxon>Metazoa</taxon>
        <taxon>Chordata</taxon>
        <taxon>Craniata</taxon>
        <taxon>Vertebrata</taxon>
        <taxon>Euteleostomi</taxon>
        <taxon>Archelosauria</taxon>
        <taxon>Archosauria</taxon>
        <taxon>Dinosauria</taxon>
        <taxon>Saurischia</taxon>
        <taxon>Theropoda</taxon>
        <taxon>Coelurosauria</taxon>
        <taxon>Aves</taxon>
        <taxon>Neognathae</taxon>
        <taxon>Neoaves</taxon>
        <taxon>Telluraves</taxon>
        <taxon>Australaves</taxon>
        <taxon>Passeriformes</taxon>
        <taxon>Passeroidea</taxon>
        <taxon>Passeridae</taxon>
        <taxon>Chloebia</taxon>
    </lineage>
</organism>
<dbReference type="Gene3D" id="2.60.40.10">
    <property type="entry name" value="Immunoglobulins"/>
    <property type="match status" value="2"/>
</dbReference>
<protein>
    <recommendedName>
        <fullName evidence="4">MSP domain-containing protein</fullName>
    </recommendedName>
</protein>
<dbReference type="AlphaFoldDB" id="A0A3L8R121"/>
<evidence type="ECO:0000313" key="2">
    <source>
        <dbReference type="EMBL" id="RLV73221.1"/>
    </source>
</evidence>
<evidence type="ECO:0000313" key="3">
    <source>
        <dbReference type="Proteomes" id="UP000276834"/>
    </source>
</evidence>
<feature type="region of interest" description="Disordered" evidence="1">
    <location>
        <begin position="1"/>
        <end position="25"/>
    </location>
</feature>
<name>A0A3L8R121_CHLGU</name>
<dbReference type="PANTHER" id="PTHR23053">
    <property type="entry name" value="DLEC1 DELETED IN LUNG AND ESOPHAGEAL CANCER 1"/>
    <property type="match status" value="1"/>
</dbReference>
<keyword evidence="3" id="KW-1185">Reference proteome</keyword>
<sequence length="620" mass="68092">MPLLPGPLAKQGPSPPAPRRPCASASAGWRVHPPRFVSSSATSEASSLIARLKRYRWVVPAHGEVELKVRFSTKKPGKFEQTLRFELVQTKRQYELPCRDTGLYPSISQDPRVVFPQWRETMEEDEIIFKEYVESTEQFHFGPLMCGKSREWYVLPAGPCTFVDTPGETGCPGGTAQDSPRQSPGRHMGLRDHRCVNLSRKGANEPWRSCSACPVGALVAALVARAACCCPSKAVSPFVDRYKAQNCPGNAENITILNSSPVDVGVQFSFENAGEAETFLLDPPSMALKPKEKQELTIWAYPTSPGFLQDKLICSIGKNPEPVVFSLCCLGVHMKLEVSPLELSFNKQFLHSTDSRTLVLRNDTLLPMAWQLSGLDDVKDFSLSQDNGAIGPRSELEVTVHFRAGQMGSTEKTLQLEVSDPENILGIVQAENIKISAEVYNISLSTDMPEGPDGSLEFGTIHVLDNAKHVLTLQKEGAYNIEYSFMLGGAGPRMRDLASHFTVEPKSGMLTASQPGVDVEMLFHPTREILLKNKPILYCQVRDASSGEGSELVGSIPLRVSAKAEYSKYSVEPASAINFGAMAKGSKKTLTVMLENKGTLHFKFCIRQAPEEASALQSKR</sequence>
<evidence type="ECO:0008006" key="4">
    <source>
        <dbReference type="Google" id="ProtNLM"/>
    </source>
</evidence>
<accession>A0A3L8R121</accession>
<dbReference type="GO" id="GO:0003341">
    <property type="term" value="P:cilium movement"/>
    <property type="evidence" value="ECO:0007669"/>
    <property type="project" value="TreeGrafter"/>
</dbReference>
<dbReference type="Proteomes" id="UP000276834">
    <property type="component" value="Unassembled WGS sequence"/>
</dbReference>
<comment type="caution">
    <text evidence="2">The sequence shown here is derived from an EMBL/GenBank/DDBJ whole genome shotgun (WGS) entry which is preliminary data.</text>
</comment>